<comment type="caution">
    <text evidence="3">The sequence shown here is derived from an EMBL/GenBank/DDBJ whole genome shotgun (WGS) entry which is preliminary data.</text>
</comment>
<sequence>MAPTLLEVAKEDEDFYSMDGDDSSSSAAAPLLNLRFYPTGGSDEDEDTNTVEKLLFEDIQEDEDVRFVMSGTREKVVKFADDVAEEQDARRDKERSRKELLARIARLTDMLKNAEKAAELEKEKRKKKEKNLLKLAKEMKKRNQKREGDLERMEELEEKKRYLEHHWILAQKELDQEKALRAKTQTETQKEYEQAMKDEKARHLKAQEEQEARLTELKRCHEKQCEELGRELLKQKLEADRLFIELTSKGIDVPRRALFKEKTVSSHPNALPQFFVSILVLMFAVLVTWGYQVDMFTKSGICSPVMPGTEFNGSTNDATFQSPWWAPESYKQEIFSKLCAGQQDENNVLPSTLAWIKDGKMNRITLTVGRKEVLKRKVVKAEILSTKMRLWKRNDLAEEVEAVW</sequence>
<keyword evidence="2" id="KW-1133">Transmembrane helix</keyword>
<evidence type="ECO:0000313" key="4">
    <source>
        <dbReference type="Proteomes" id="UP000693970"/>
    </source>
</evidence>
<name>A0A9K3PTD9_9STRA</name>
<dbReference type="OrthoDB" id="46099at2759"/>
<reference evidence="3" key="1">
    <citation type="journal article" date="2021" name="Sci. Rep.">
        <title>Diploid genomic architecture of Nitzschia inconspicua, an elite biomass production diatom.</title>
        <authorList>
            <person name="Oliver A."/>
            <person name="Podell S."/>
            <person name="Pinowska A."/>
            <person name="Traller J.C."/>
            <person name="Smith S.R."/>
            <person name="McClure R."/>
            <person name="Beliaev A."/>
            <person name="Bohutskyi P."/>
            <person name="Hill E.A."/>
            <person name="Rabines A."/>
            <person name="Zheng H."/>
            <person name="Allen L.Z."/>
            <person name="Kuo A."/>
            <person name="Grigoriev I.V."/>
            <person name="Allen A.E."/>
            <person name="Hazlebeck D."/>
            <person name="Allen E.E."/>
        </authorList>
    </citation>
    <scope>NUCLEOTIDE SEQUENCE</scope>
    <source>
        <strain evidence="3">Hildebrandi</strain>
    </source>
</reference>
<evidence type="ECO:0000256" key="1">
    <source>
        <dbReference type="SAM" id="Coils"/>
    </source>
</evidence>
<protein>
    <submittedName>
        <fullName evidence="3">Uncharacterized protein</fullName>
    </submittedName>
</protein>
<reference evidence="3" key="2">
    <citation type="submission" date="2021-04" db="EMBL/GenBank/DDBJ databases">
        <authorList>
            <person name="Podell S."/>
        </authorList>
    </citation>
    <scope>NUCLEOTIDE SEQUENCE</scope>
    <source>
        <strain evidence="3">Hildebrandi</strain>
    </source>
</reference>
<feature type="transmembrane region" description="Helical" evidence="2">
    <location>
        <begin position="270"/>
        <end position="291"/>
    </location>
</feature>
<proteinExistence type="predicted"/>
<feature type="coiled-coil region" evidence="1">
    <location>
        <begin position="83"/>
        <end position="159"/>
    </location>
</feature>
<gene>
    <name evidence="3" type="ORF">IV203_015699</name>
</gene>
<evidence type="ECO:0000256" key="2">
    <source>
        <dbReference type="SAM" id="Phobius"/>
    </source>
</evidence>
<evidence type="ECO:0000313" key="3">
    <source>
        <dbReference type="EMBL" id="KAG7359110.1"/>
    </source>
</evidence>
<keyword evidence="1" id="KW-0175">Coiled coil</keyword>
<keyword evidence="2" id="KW-0472">Membrane</keyword>
<dbReference type="Proteomes" id="UP000693970">
    <property type="component" value="Unassembled WGS sequence"/>
</dbReference>
<keyword evidence="2" id="KW-0812">Transmembrane</keyword>
<organism evidence="3 4">
    <name type="scientific">Nitzschia inconspicua</name>
    <dbReference type="NCBI Taxonomy" id="303405"/>
    <lineage>
        <taxon>Eukaryota</taxon>
        <taxon>Sar</taxon>
        <taxon>Stramenopiles</taxon>
        <taxon>Ochrophyta</taxon>
        <taxon>Bacillariophyta</taxon>
        <taxon>Bacillariophyceae</taxon>
        <taxon>Bacillariophycidae</taxon>
        <taxon>Bacillariales</taxon>
        <taxon>Bacillariaceae</taxon>
        <taxon>Nitzschia</taxon>
    </lineage>
</organism>
<feature type="coiled-coil region" evidence="1">
    <location>
        <begin position="189"/>
        <end position="224"/>
    </location>
</feature>
<dbReference type="AlphaFoldDB" id="A0A9K3PTD9"/>
<accession>A0A9K3PTD9</accession>
<dbReference type="EMBL" id="JAGRRH010000014">
    <property type="protein sequence ID" value="KAG7359110.1"/>
    <property type="molecule type" value="Genomic_DNA"/>
</dbReference>
<keyword evidence="4" id="KW-1185">Reference proteome</keyword>